<proteinExistence type="predicted"/>
<dbReference type="EMBL" id="UYSL01023582">
    <property type="protein sequence ID" value="VDL82367.1"/>
    <property type="molecule type" value="Genomic_DNA"/>
</dbReference>
<accession>A0A0N4YN44</accession>
<reference evidence="2 3" key="2">
    <citation type="submission" date="2018-11" db="EMBL/GenBank/DDBJ databases">
        <authorList>
            <consortium name="Pathogen Informatics"/>
        </authorList>
    </citation>
    <scope>NUCLEOTIDE SEQUENCE [LARGE SCALE GENOMIC DNA]</scope>
</reference>
<reference evidence="4" key="1">
    <citation type="submission" date="2017-02" db="UniProtKB">
        <authorList>
            <consortium name="WormBaseParasite"/>
        </authorList>
    </citation>
    <scope>IDENTIFICATION</scope>
</reference>
<dbReference type="WBParaSite" id="NBR_0001864101-mRNA-1">
    <property type="protein sequence ID" value="NBR_0001864101-mRNA-1"/>
    <property type="gene ID" value="NBR_0001864101"/>
</dbReference>
<dbReference type="AlphaFoldDB" id="A0A0N4YN44"/>
<sequence length="191" mass="21595">MGDILSDWGSKDEAAKKEEEKEEESSGEDFFIDSKKHKNKKQESESLKFENNADTGGEDKEKYGKEVAVPWKRRKCYTRRKRSDDLEMRKQRKALNESGKNTPMRESAEGKAGQIPMMATQGTDSADKMATQDDQSGLDHTGASSEKTGVDYSHSANDLQKWEDTQHSNEKVDIGMQETPKSPEELEQVVK</sequence>
<feature type="compositionally biased region" description="Basic residues" evidence="1">
    <location>
        <begin position="71"/>
        <end position="81"/>
    </location>
</feature>
<organism evidence="4">
    <name type="scientific">Nippostrongylus brasiliensis</name>
    <name type="common">Rat hookworm</name>
    <dbReference type="NCBI Taxonomy" id="27835"/>
    <lineage>
        <taxon>Eukaryota</taxon>
        <taxon>Metazoa</taxon>
        <taxon>Ecdysozoa</taxon>
        <taxon>Nematoda</taxon>
        <taxon>Chromadorea</taxon>
        <taxon>Rhabditida</taxon>
        <taxon>Rhabditina</taxon>
        <taxon>Rhabditomorpha</taxon>
        <taxon>Strongyloidea</taxon>
        <taxon>Heligmosomidae</taxon>
        <taxon>Nippostrongylus</taxon>
    </lineage>
</organism>
<keyword evidence="3" id="KW-1185">Reference proteome</keyword>
<feature type="compositionally biased region" description="Basic and acidic residues" evidence="1">
    <location>
        <begin position="181"/>
        <end position="191"/>
    </location>
</feature>
<evidence type="ECO:0000313" key="2">
    <source>
        <dbReference type="EMBL" id="VDL82367.1"/>
    </source>
</evidence>
<feature type="compositionally biased region" description="Basic and acidic residues" evidence="1">
    <location>
        <begin position="9"/>
        <end position="19"/>
    </location>
</feature>
<evidence type="ECO:0000313" key="3">
    <source>
        <dbReference type="Proteomes" id="UP000271162"/>
    </source>
</evidence>
<evidence type="ECO:0000313" key="4">
    <source>
        <dbReference type="WBParaSite" id="NBR_0001864101-mRNA-1"/>
    </source>
</evidence>
<feature type="compositionally biased region" description="Basic and acidic residues" evidence="1">
    <location>
        <begin position="160"/>
        <end position="173"/>
    </location>
</feature>
<protein>
    <submittedName>
        <fullName evidence="4">HABP4_PAI-RBP1 domain-containing protein</fullName>
    </submittedName>
</protein>
<gene>
    <name evidence="2" type="ORF">NBR_LOCUS18642</name>
</gene>
<dbReference type="Proteomes" id="UP000271162">
    <property type="component" value="Unassembled WGS sequence"/>
</dbReference>
<feature type="compositionally biased region" description="Acidic residues" evidence="1">
    <location>
        <begin position="20"/>
        <end position="31"/>
    </location>
</feature>
<feature type="region of interest" description="Disordered" evidence="1">
    <location>
        <begin position="1"/>
        <end position="191"/>
    </location>
</feature>
<evidence type="ECO:0000256" key="1">
    <source>
        <dbReference type="SAM" id="MobiDB-lite"/>
    </source>
</evidence>
<name>A0A0N4YN44_NIPBR</name>